<proteinExistence type="predicted"/>
<gene>
    <name evidence="1" type="ORF">AVEN_218956_1</name>
</gene>
<dbReference type="Proteomes" id="UP000499080">
    <property type="component" value="Unassembled WGS sequence"/>
</dbReference>
<keyword evidence="2" id="KW-1185">Reference proteome</keyword>
<name>A0A4Y2CES4_ARAVE</name>
<evidence type="ECO:0000313" key="2">
    <source>
        <dbReference type="Proteomes" id="UP000499080"/>
    </source>
</evidence>
<comment type="caution">
    <text evidence="1">The sequence shown here is derived from an EMBL/GenBank/DDBJ whole genome shotgun (WGS) entry which is preliminary data.</text>
</comment>
<evidence type="ECO:0000313" key="1">
    <source>
        <dbReference type="EMBL" id="GBM01835.1"/>
    </source>
</evidence>
<protein>
    <submittedName>
        <fullName evidence="1">Uncharacterized protein</fullName>
    </submittedName>
</protein>
<sequence length="119" mass="12844">MKTEIYERAEVAWWLLSFDRRASGSRPDSIEEPPCKRAWCTPNPLRSNIIPLVSSRLRWLSGKASALGPAGPKPDSTKKCPVYVGIVCIKPGVEGQMPSSWCGAKILGGGTSSGVVLVF</sequence>
<reference evidence="1 2" key="1">
    <citation type="journal article" date="2019" name="Sci. Rep.">
        <title>Orb-weaving spider Araneus ventricosus genome elucidates the spidroin gene catalogue.</title>
        <authorList>
            <person name="Kono N."/>
            <person name="Nakamura H."/>
            <person name="Ohtoshi R."/>
            <person name="Moran D.A.P."/>
            <person name="Shinohara A."/>
            <person name="Yoshida Y."/>
            <person name="Fujiwara M."/>
            <person name="Mori M."/>
            <person name="Tomita M."/>
            <person name="Arakawa K."/>
        </authorList>
    </citation>
    <scope>NUCLEOTIDE SEQUENCE [LARGE SCALE GENOMIC DNA]</scope>
</reference>
<organism evidence="1 2">
    <name type="scientific">Araneus ventricosus</name>
    <name type="common">Orbweaver spider</name>
    <name type="synonym">Epeira ventricosa</name>
    <dbReference type="NCBI Taxonomy" id="182803"/>
    <lineage>
        <taxon>Eukaryota</taxon>
        <taxon>Metazoa</taxon>
        <taxon>Ecdysozoa</taxon>
        <taxon>Arthropoda</taxon>
        <taxon>Chelicerata</taxon>
        <taxon>Arachnida</taxon>
        <taxon>Araneae</taxon>
        <taxon>Araneomorphae</taxon>
        <taxon>Entelegynae</taxon>
        <taxon>Araneoidea</taxon>
        <taxon>Araneidae</taxon>
        <taxon>Araneus</taxon>
    </lineage>
</organism>
<dbReference type="AlphaFoldDB" id="A0A4Y2CES4"/>
<accession>A0A4Y2CES4</accession>
<dbReference type="EMBL" id="BGPR01000174">
    <property type="protein sequence ID" value="GBM01835.1"/>
    <property type="molecule type" value="Genomic_DNA"/>
</dbReference>